<dbReference type="Pfam" id="PF13847">
    <property type="entry name" value="Methyltransf_31"/>
    <property type="match status" value="1"/>
</dbReference>
<dbReference type="PANTHER" id="PTHR43861:SF1">
    <property type="entry name" value="TRANS-ACONITATE 2-METHYLTRANSFERASE"/>
    <property type="match status" value="1"/>
</dbReference>
<name>A0ABV5JC78_9RHOB</name>
<evidence type="ECO:0000313" key="3">
    <source>
        <dbReference type="Proteomes" id="UP001589683"/>
    </source>
</evidence>
<keyword evidence="3" id="KW-1185">Reference proteome</keyword>
<dbReference type="CDD" id="cd02440">
    <property type="entry name" value="AdoMet_MTases"/>
    <property type="match status" value="1"/>
</dbReference>
<dbReference type="EC" id="2.1.1.-" evidence="2"/>
<proteinExistence type="predicted"/>
<dbReference type="RefSeq" id="WP_213887717.1">
    <property type="nucleotide sequence ID" value="NZ_JAGFNU010000001.1"/>
</dbReference>
<keyword evidence="2" id="KW-0808">Transferase</keyword>
<evidence type="ECO:0000313" key="2">
    <source>
        <dbReference type="EMBL" id="MFB9230378.1"/>
    </source>
</evidence>
<gene>
    <name evidence="2" type="ORF">ACFFUT_01095</name>
</gene>
<protein>
    <submittedName>
        <fullName evidence="2">Class I SAM-dependent methyltransferase</fullName>
        <ecNumber evidence="2">2.1.1.-</ecNumber>
    </submittedName>
</protein>
<accession>A0ABV5JC78</accession>
<dbReference type="Proteomes" id="UP001589683">
    <property type="component" value="Unassembled WGS sequence"/>
</dbReference>
<keyword evidence="2" id="KW-0489">Methyltransferase</keyword>
<organism evidence="2 3">
    <name type="scientific">Pseudohalocynthiibacter aestuariivivens</name>
    <dbReference type="NCBI Taxonomy" id="1591409"/>
    <lineage>
        <taxon>Bacteria</taxon>
        <taxon>Pseudomonadati</taxon>
        <taxon>Pseudomonadota</taxon>
        <taxon>Alphaproteobacteria</taxon>
        <taxon>Rhodobacterales</taxon>
        <taxon>Paracoccaceae</taxon>
        <taxon>Pseudohalocynthiibacter</taxon>
    </lineage>
</organism>
<dbReference type="EMBL" id="JBHMEA010000007">
    <property type="protein sequence ID" value="MFB9230378.1"/>
    <property type="molecule type" value="Genomic_DNA"/>
</dbReference>
<comment type="caution">
    <text evidence="2">The sequence shown here is derived from an EMBL/GenBank/DDBJ whole genome shotgun (WGS) entry which is preliminary data.</text>
</comment>
<sequence length="207" mass="23014">MSKEARFWDKVAKKYAKSPIKNVEAYNQTMERTKAHLTKVDAVLEVGCGTGSTALLLAHSAKQITASDISGTMIKIATQKATEQQIENVSFVRSSALNEAMEPESFDVVLAFNLLHLLEDLPTTVHRMNTLLKTGGIFISKTVCLAEKGWHIRVIIRLMRIFGFAPYVGFLKAKELENLIAREGFEVLETGSYPASPPSRFIVARKK</sequence>
<dbReference type="GO" id="GO:0008168">
    <property type="term" value="F:methyltransferase activity"/>
    <property type="evidence" value="ECO:0007669"/>
    <property type="project" value="UniProtKB-KW"/>
</dbReference>
<dbReference type="GO" id="GO:0032259">
    <property type="term" value="P:methylation"/>
    <property type="evidence" value="ECO:0007669"/>
    <property type="project" value="UniProtKB-KW"/>
</dbReference>
<dbReference type="InterPro" id="IPR025714">
    <property type="entry name" value="Methyltranfer_dom"/>
</dbReference>
<feature type="domain" description="Methyltransferase" evidence="1">
    <location>
        <begin position="41"/>
        <end position="145"/>
    </location>
</feature>
<dbReference type="PANTHER" id="PTHR43861">
    <property type="entry name" value="TRANS-ACONITATE 2-METHYLTRANSFERASE-RELATED"/>
    <property type="match status" value="1"/>
</dbReference>
<dbReference type="Gene3D" id="3.40.50.150">
    <property type="entry name" value="Vaccinia Virus protein VP39"/>
    <property type="match status" value="1"/>
</dbReference>
<dbReference type="SUPFAM" id="SSF53335">
    <property type="entry name" value="S-adenosyl-L-methionine-dependent methyltransferases"/>
    <property type="match status" value="1"/>
</dbReference>
<dbReference type="InterPro" id="IPR029063">
    <property type="entry name" value="SAM-dependent_MTases_sf"/>
</dbReference>
<reference evidence="2 3" key="1">
    <citation type="submission" date="2024-09" db="EMBL/GenBank/DDBJ databases">
        <authorList>
            <person name="Sun Q."/>
            <person name="Mori K."/>
        </authorList>
    </citation>
    <scope>NUCLEOTIDE SEQUENCE [LARGE SCALE GENOMIC DNA]</scope>
    <source>
        <strain evidence="2 3">CECT 8726</strain>
    </source>
</reference>
<evidence type="ECO:0000259" key="1">
    <source>
        <dbReference type="Pfam" id="PF13847"/>
    </source>
</evidence>